<sequence length="352" mass="38689">MNENFDSEKLRSLEERLAKPAKATLQQSFPSWEEISKKQMKYEDVPPPSAKPKVISFPYRIPVAVGAAVLAAASLFFVFLPAQKEMPSGEEVAGKKGNLPAPIYDILKGTVLAVQGNNFVLPVGGTDKKPLQKGQSIAEGDQILTASNGSVDIDFENKTWIRIAGGSEIEIGEIKKSNSSSRQILKVAKGKLLAMIGKLKKDSLFQIASGDVETTVRGTTFSVSYDGSQSIVAVKEGEVEVKRMETAAETSIINADHQLTVPQTKIEGNPQILPLEKKTFKELESMQIQITRNLENLLYQEFSRLELVRLENGKELRGVILGQTDSHIQLQTAEEGIIEIPISEVLETEKIR</sequence>
<protein>
    <submittedName>
        <fullName evidence="3">Iron dicitrate transport regulator FecR</fullName>
    </submittedName>
</protein>
<dbReference type="AlphaFoldDB" id="A0A4R9LYY4"/>
<evidence type="ECO:0000313" key="4">
    <source>
        <dbReference type="Proteomes" id="UP000298058"/>
    </source>
</evidence>
<dbReference type="PANTHER" id="PTHR38731">
    <property type="entry name" value="LIPL45-RELATED LIPOPROTEIN-RELATED"/>
    <property type="match status" value="1"/>
</dbReference>
<reference evidence="3" key="1">
    <citation type="journal article" date="2019" name="PLoS Negl. Trop. Dis.">
        <title>Revisiting the worldwide diversity of Leptospira species in the environment.</title>
        <authorList>
            <person name="Vincent A.T."/>
            <person name="Schiettekatte O."/>
            <person name="Bourhy P."/>
            <person name="Veyrier F.J."/>
            <person name="Picardeau M."/>
        </authorList>
    </citation>
    <scope>NUCLEOTIDE SEQUENCE [LARGE SCALE GENOMIC DNA]</scope>
    <source>
        <strain evidence="3">201300427</strain>
    </source>
</reference>
<comment type="caution">
    <text evidence="3">The sequence shown here is derived from an EMBL/GenBank/DDBJ whole genome shotgun (WGS) entry which is preliminary data.</text>
</comment>
<evidence type="ECO:0000313" key="3">
    <source>
        <dbReference type="EMBL" id="TGN19604.1"/>
    </source>
</evidence>
<keyword evidence="4" id="KW-1185">Reference proteome</keyword>
<dbReference type="Pfam" id="PF04773">
    <property type="entry name" value="FecR"/>
    <property type="match status" value="1"/>
</dbReference>
<proteinExistence type="predicted"/>
<keyword evidence="1" id="KW-0812">Transmembrane</keyword>
<gene>
    <name evidence="3" type="ORF">EHS15_07390</name>
</gene>
<dbReference type="Proteomes" id="UP000298058">
    <property type="component" value="Unassembled WGS sequence"/>
</dbReference>
<evidence type="ECO:0000259" key="2">
    <source>
        <dbReference type="Pfam" id="PF04773"/>
    </source>
</evidence>
<dbReference type="EMBL" id="RQHW01000028">
    <property type="protein sequence ID" value="TGN19604.1"/>
    <property type="molecule type" value="Genomic_DNA"/>
</dbReference>
<name>A0A4R9LYY4_9LEPT</name>
<keyword evidence="1" id="KW-0472">Membrane</keyword>
<organism evidence="3 4">
    <name type="scientific">Leptospira idonii</name>
    <dbReference type="NCBI Taxonomy" id="1193500"/>
    <lineage>
        <taxon>Bacteria</taxon>
        <taxon>Pseudomonadati</taxon>
        <taxon>Spirochaetota</taxon>
        <taxon>Spirochaetia</taxon>
        <taxon>Leptospirales</taxon>
        <taxon>Leptospiraceae</taxon>
        <taxon>Leptospira</taxon>
    </lineage>
</organism>
<accession>A0A4R9LYY4</accession>
<dbReference type="Gene3D" id="2.60.120.1440">
    <property type="match status" value="1"/>
</dbReference>
<keyword evidence="1" id="KW-1133">Transmembrane helix</keyword>
<feature type="transmembrane region" description="Helical" evidence="1">
    <location>
        <begin position="59"/>
        <end position="80"/>
    </location>
</feature>
<feature type="domain" description="FecR protein" evidence="2">
    <location>
        <begin position="141"/>
        <end position="240"/>
    </location>
</feature>
<evidence type="ECO:0000256" key="1">
    <source>
        <dbReference type="SAM" id="Phobius"/>
    </source>
</evidence>
<dbReference type="RefSeq" id="WP_135759920.1">
    <property type="nucleotide sequence ID" value="NZ_RQHW01000028.1"/>
</dbReference>
<dbReference type="PANTHER" id="PTHR38731:SF1">
    <property type="entry name" value="FECR PROTEIN DOMAIN-CONTAINING PROTEIN"/>
    <property type="match status" value="1"/>
</dbReference>
<dbReference type="InterPro" id="IPR006860">
    <property type="entry name" value="FecR"/>
</dbReference>
<dbReference type="OrthoDB" id="319876at2"/>